<organism evidence="5 6">
    <name type="scientific">Neorickettsia helminthoeca str. Oregon</name>
    <dbReference type="NCBI Taxonomy" id="1286528"/>
    <lineage>
        <taxon>Bacteria</taxon>
        <taxon>Pseudomonadati</taxon>
        <taxon>Pseudomonadota</taxon>
        <taxon>Alphaproteobacteria</taxon>
        <taxon>Rickettsiales</taxon>
        <taxon>Anaplasmataceae</taxon>
        <taxon>Neorickettsia</taxon>
    </lineage>
</organism>
<dbReference type="STRING" id="1286528.NHE_0482"/>
<dbReference type="Gene3D" id="1.10.260.40">
    <property type="entry name" value="lambda repressor-like DNA-binding domains"/>
    <property type="match status" value="1"/>
</dbReference>
<dbReference type="SUPFAM" id="SSF47413">
    <property type="entry name" value="lambda repressor-like DNA-binding domains"/>
    <property type="match status" value="1"/>
</dbReference>
<dbReference type="KEGG" id="nhm:NHE_0482"/>
<reference evidence="5 6" key="1">
    <citation type="submission" date="2014-03" db="EMBL/GenBank/DDBJ databases">
        <title>Sequencing and Comparison of Genomes and Transcriptome Profiles of Human Ehrlichiosis Agents.</title>
        <authorList>
            <person name="Lin M."/>
            <person name="Daugherty S.C."/>
            <person name="Nagaraj S."/>
            <person name="Cheng Z."/>
            <person name="Xiong Q."/>
            <person name="Lin F.-Y."/>
            <person name="Sengamalay N."/>
            <person name="Ott S."/>
            <person name="Godinez A."/>
            <person name="Tallon L.J."/>
            <person name="Sadzewicz L."/>
            <person name="Fraser C.M."/>
            <person name="Dunning Hotopp J.C."/>
            <person name="Rikihisa Y."/>
        </authorList>
    </citation>
    <scope>NUCLEOTIDE SEQUENCE [LARGE SCALE GENOMIC DNA]</scope>
    <source>
        <strain evidence="5 6">Oregon</strain>
    </source>
</reference>
<dbReference type="CDD" id="cd00093">
    <property type="entry name" value="HTH_XRE"/>
    <property type="match status" value="1"/>
</dbReference>
<name>X5HK29_9RICK</name>
<dbReference type="PANTHER" id="PTHR40661:SF3">
    <property type="entry name" value="FELS-1 PROPHAGE TRANSCRIPTIONAL REGULATOR"/>
    <property type="match status" value="1"/>
</dbReference>
<sequence length="207" mass="23993">MDMTEIANQITNMMAYKIRKRMEELGINARELAEKAGVGKSFVYDILNGKSKNPTSKKLDSISRELGISISYLINASPDSIDYENYAPVHSLENRHNVNILLNRMFCEEWIGEEYKLYSCNMYDDSMAPSIMPNETLIIREFDQNSKIKSGIFLLRDDFNSIVRSVEHIFGTKDIKIIPDNEKYSTYIKHFDEIEIIGRVIFTIKRV</sequence>
<dbReference type="PROSITE" id="PS50943">
    <property type="entry name" value="HTH_CROC1"/>
    <property type="match status" value="1"/>
</dbReference>
<dbReference type="InterPro" id="IPR036286">
    <property type="entry name" value="LexA/Signal_pep-like_sf"/>
</dbReference>
<dbReference type="HOGENOM" id="CLU_066192_1_2_5"/>
<keyword evidence="2" id="KW-0238">DNA-binding</keyword>
<keyword evidence="1" id="KW-0805">Transcription regulation</keyword>
<dbReference type="AlphaFoldDB" id="X5HK29"/>
<protein>
    <submittedName>
        <fullName evidence="5">Helix-turn-helix family protein</fullName>
    </submittedName>
</protein>
<evidence type="ECO:0000256" key="2">
    <source>
        <dbReference type="ARBA" id="ARBA00023125"/>
    </source>
</evidence>
<dbReference type="InterPro" id="IPR039418">
    <property type="entry name" value="LexA-like"/>
</dbReference>
<feature type="domain" description="HTH cro/C1-type" evidence="4">
    <location>
        <begin position="18"/>
        <end position="73"/>
    </location>
</feature>
<dbReference type="SUPFAM" id="SSF51306">
    <property type="entry name" value="LexA/Signal peptidase"/>
    <property type="match status" value="1"/>
</dbReference>
<keyword evidence="6" id="KW-1185">Reference proteome</keyword>
<keyword evidence="3" id="KW-0804">Transcription</keyword>
<dbReference type="InterPro" id="IPR001387">
    <property type="entry name" value="Cro/C1-type_HTH"/>
</dbReference>
<evidence type="ECO:0000256" key="1">
    <source>
        <dbReference type="ARBA" id="ARBA00023015"/>
    </source>
</evidence>
<evidence type="ECO:0000256" key="3">
    <source>
        <dbReference type="ARBA" id="ARBA00023163"/>
    </source>
</evidence>
<dbReference type="Proteomes" id="UP000023755">
    <property type="component" value="Chromosome"/>
</dbReference>
<dbReference type="GO" id="GO:0003677">
    <property type="term" value="F:DNA binding"/>
    <property type="evidence" value="ECO:0007669"/>
    <property type="project" value="UniProtKB-KW"/>
</dbReference>
<dbReference type="EMBL" id="CP007481">
    <property type="protein sequence ID" value="AHX11424.1"/>
    <property type="molecule type" value="Genomic_DNA"/>
</dbReference>
<gene>
    <name evidence="5" type="ORF">NHE_0482</name>
</gene>
<dbReference type="SMART" id="SM00530">
    <property type="entry name" value="HTH_XRE"/>
    <property type="match status" value="1"/>
</dbReference>
<dbReference type="Gene3D" id="2.10.109.10">
    <property type="entry name" value="Umud Fragment, subunit A"/>
    <property type="match status" value="1"/>
</dbReference>
<evidence type="ECO:0000259" key="4">
    <source>
        <dbReference type="PROSITE" id="PS50943"/>
    </source>
</evidence>
<dbReference type="InterPro" id="IPR010982">
    <property type="entry name" value="Lambda_DNA-bd_dom_sf"/>
</dbReference>
<dbReference type="Pfam" id="PF00717">
    <property type="entry name" value="Peptidase_S24"/>
    <property type="match status" value="1"/>
</dbReference>
<proteinExistence type="predicted"/>
<evidence type="ECO:0000313" key="5">
    <source>
        <dbReference type="EMBL" id="AHX11424.1"/>
    </source>
</evidence>
<dbReference type="PANTHER" id="PTHR40661">
    <property type="match status" value="1"/>
</dbReference>
<accession>X5HK29</accession>
<dbReference type="InterPro" id="IPR015927">
    <property type="entry name" value="Peptidase_S24_S26A/B/C"/>
</dbReference>
<dbReference type="CDD" id="cd06529">
    <property type="entry name" value="S24_LexA-like"/>
    <property type="match status" value="1"/>
</dbReference>
<evidence type="ECO:0000313" key="6">
    <source>
        <dbReference type="Proteomes" id="UP000023755"/>
    </source>
</evidence>
<dbReference type="Pfam" id="PF01381">
    <property type="entry name" value="HTH_3"/>
    <property type="match status" value="1"/>
</dbReference>